<evidence type="ECO:0000256" key="4">
    <source>
        <dbReference type="RuleBase" id="RU000363"/>
    </source>
</evidence>
<evidence type="ECO:0000313" key="6">
    <source>
        <dbReference type="Proteomes" id="UP001302812"/>
    </source>
</evidence>
<dbReference type="PRINTS" id="PR00080">
    <property type="entry name" value="SDRFAMILY"/>
</dbReference>
<reference evidence="5" key="2">
    <citation type="submission" date="2023-05" db="EMBL/GenBank/DDBJ databases">
        <authorList>
            <consortium name="Lawrence Berkeley National Laboratory"/>
            <person name="Steindorff A."/>
            <person name="Hensen N."/>
            <person name="Bonometti L."/>
            <person name="Westerberg I."/>
            <person name="Brannstrom I.O."/>
            <person name="Guillou S."/>
            <person name="Cros-Aarteil S."/>
            <person name="Calhoun S."/>
            <person name="Haridas S."/>
            <person name="Kuo A."/>
            <person name="Mondo S."/>
            <person name="Pangilinan J."/>
            <person name="Riley R."/>
            <person name="Labutti K."/>
            <person name="Andreopoulos B."/>
            <person name="Lipzen A."/>
            <person name="Chen C."/>
            <person name="Yanf M."/>
            <person name="Daum C."/>
            <person name="Ng V."/>
            <person name="Clum A."/>
            <person name="Ohm R."/>
            <person name="Martin F."/>
            <person name="Silar P."/>
            <person name="Natvig D."/>
            <person name="Lalanne C."/>
            <person name="Gautier V."/>
            <person name="Ament-Velasquez S.L."/>
            <person name="Kruys A."/>
            <person name="Hutchinson M.I."/>
            <person name="Powell A.J."/>
            <person name="Barry K."/>
            <person name="Miller A.N."/>
            <person name="Grigoriev I.V."/>
            <person name="Debuchy R."/>
            <person name="Gladieux P."/>
            <person name="Thoren M.H."/>
            <person name="Johannesson H."/>
        </authorList>
    </citation>
    <scope>NUCLEOTIDE SEQUENCE</scope>
    <source>
        <strain evidence="5">CBS 508.74</strain>
    </source>
</reference>
<evidence type="ECO:0000256" key="3">
    <source>
        <dbReference type="ARBA" id="ARBA00023002"/>
    </source>
</evidence>
<dbReference type="PANTHER" id="PTHR43963">
    <property type="entry name" value="CARBONYL REDUCTASE 1-RELATED"/>
    <property type="match status" value="1"/>
</dbReference>
<dbReference type="Proteomes" id="UP001302812">
    <property type="component" value="Unassembled WGS sequence"/>
</dbReference>
<reference evidence="5" key="1">
    <citation type="journal article" date="2023" name="Mol. Phylogenet. Evol.">
        <title>Genome-scale phylogeny and comparative genomics of the fungal order Sordariales.</title>
        <authorList>
            <person name="Hensen N."/>
            <person name="Bonometti L."/>
            <person name="Westerberg I."/>
            <person name="Brannstrom I.O."/>
            <person name="Guillou S."/>
            <person name="Cros-Aarteil S."/>
            <person name="Calhoun S."/>
            <person name="Haridas S."/>
            <person name="Kuo A."/>
            <person name="Mondo S."/>
            <person name="Pangilinan J."/>
            <person name="Riley R."/>
            <person name="LaButti K."/>
            <person name="Andreopoulos B."/>
            <person name="Lipzen A."/>
            <person name="Chen C."/>
            <person name="Yan M."/>
            <person name="Daum C."/>
            <person name="Ng V."/>
            <person name="Clum A."/>
            <person name="Steindorff A."/>
            <person name="Ohm R.A."/>
            <person name="Martin F."/>
            <person name="Silar P."/>
            <person name="Natvig D.O."/>
            <person name="Lalanne C."/>
            <person name="Gautier V."/>
            <person name="Ament-Velasquez S.L."/>
            <person name="Kruys A."/>
            <person name="Hutchinson M.I."/>
            <person name="Powell A.J."/>
            <person name="Barry K."/>
            <person name="Miller A.N."/>
            <person name="Grigoriev I.V."/>
            <person name="Debuchy R."/>
            <person name="Gladieux P."/>
            <person name="Hiltunen Thoren M."/>
            <person name="Johannesson H."/>
        </authorList>
    </citation>
    <scope>NUCLEOTIDE SEQUENCE</scope>
    <source>
        <strain evidence="5">CBS 508.74</strain>
    </source>
</reference>
<dbReference type="AlphaFoldDB" id="A0AAN6TKQ8"/>
<protein>
    <submittedName>
        <fullName evidence="5">NAD(P)-binding protein</fullName>
    </submittedName>
</protein>
<dbReference type="PANTHER" id="PTHR43963:SF6">
    <property type="entry name" value="CHAIN DEHYDROGENASE FAMILY PROTEIN, PUTATIVE (AFU_ORTHOLOGUE AFUA_3G15350)-RELATED"/>
    <property type="match status" value="1"/>
</dbReference>
<dbReference type="Pfam" id="PF13561">
    <property type="entry name" value="adh_short_C2"/>
    <property type="match status" value="1"/>
</dbReference>
<comment type="caution">
    <text evidence="5">The sequence shown here is derived from an EMBL/GenBank/DDBJ whole genome shotgun (WGS) entry which is preliminary data.</text>
</comment>
<name>A0AAN6TKQ8_9PEZI</name>
<dbReference type="GO" id="GO:0016491">
    <property type="term" value="F:oxidoreductase activity"/>
    <property type="evidence" value="ECO:0007669"/>
    <property type="project" value="UniProtKB-KW"/>
</dbReference>
<proteinExistence type="inferred from homology"/>
<evidence type="ECO:0000256" key="2">
    <source>
        <dbReference type="ARBA" id="ARBA00022857"/>
    </source>
</evidence>
<keyword evidence="6" id="KW-1185">Reference proteome</keyword>
<evidence type="ECO:0000256" key="1">
    <source>
        <dbReference type="ARBA" id="ARBA00006484"/>
    </source>
</evidence>
<keyword evidence="2" id="KW-0521">NADP</keyword>
<dbReference type="InterPro" id="IPR036291">
    <property type="entry name" value="NAD(P)-bd_dom_sf"/>
</dbReference>
<dbReference type="PRINTS" id="PR00081">
    <property type="entry name" value="GDHRDH"/>
</dbReference>
<gene>
    <name evidence="5" type="ORF">N656DRAFT_774287</name>
</gene>
<keyword evidence="3" id="KW-0560">Oxidoreductase</keyword>
<dbReference type="Pfam" id="PF00106">
    <property type="entry name" value="adh_short"/>
    <property type="match status" value="1"/>
</dbReference>
<dbReference type="GeneID" id="89938360"/>
<sequence length="288" mass="31049">MAQQTRVAVVTGVNRGIGLAILRSLASGYAGPQPLVVYASTRAGTLPEDIAAQCQPHVQIIPVQLSLRDPSSIDALASRVARDQASAGGRGEGVVDVLINNAGVYYYREFIPTSERHDTLETNYHGTLRMCLAFLPLLRNPGGRIVNLSSQTGRLRWFAPWLRPRFLDPDLTLDKLDALVREYDAAAARPGDEVKAGWPPMAYAVSKAAVNAFTRILARENPGLRINSCCPGWVATELGAQAGPPPKTPEEGARIPLHLAFGEIGETSGRYWANDSTNDTGIGKVQEP</sequence>
<dbReference type="InterPro" id="IPR002347">
    <property type="entry name" value="SDR_fam"/>
</dbReference>
<dbReference type="SUPFAM" id="SSF51735">
    <property type="entry name" value="NAD(P)-binding Rossmann-fold domains"/>
    <property type="match status" value="1"/>
</dbReference>
<dbReference type="EMBL" id="MU853333">
    <property type="protein sequence ID" value="KAK4116096.1"/>
    <property type="molecule type" value="Genomic_DNA"/>
</dbReference>
<dbReference type="Gene3D" id="3.40.50.720">
    <property type="entry name" value="NAD(P)-binding Rossmann-like Domain"/>
    <property type="match status" value="1"/>
</dbReference>
<accession>A0AAN6TKQ8</accession>
<evidence type="ECO:0000313" key="5">
    <source>
        <dbReference type="EMBL" id="KAK4116096.1"/>
    </source>
</evidence>
<dbReference type="RefSeq" id="XP_064673666.1">
    <property type="nucleotide sequence ID" value="XM_064814235.1"/>
</dbReference>
<comment type="similarity">
    <text evidence="1 4">Belongs to the short-chain dehydrogenases/reductases (SDR) family.</text>
</comment>
<organism evidence="5 6">
    <name type="scientific">Canariomyces notabilis</name>
    <dbReference type="NCBI Taxonomy" id="2074819"/>
    <lineage>
        <taxon>Eukaryota</taxon>
        <taxon>Fungi</taxon>
        <taxon>Dikarya</taxon>
        <taxon>Ascomycota</taxon>
        <taxon>Pezizomycotina</taxon>
        <taxon>Sordariomycetes</taxon>
        <taxon>Sordariomycetidae</taxon>
        <taxon>Sordariales</taxon>
        <taxon>Chaetomiaceae</taxon>
        <taxon>Canariomyces</taxon>
    </lineage>
</organism>